<keyword evidence="9" id="KW-1185">Reference proteome</keyword>
<dbReference type="GO" id="GO:0004089">
    <property type="term" value="F:carbonate dehydratase activity"/>
    <property type="evidence" value="ECO:0007669"/>
    <property type="project" value="UniProtKB-UniRule"/>
</dbReference>
<feature type="chain" id="PRO_5033109747" description="Carbonic anhydrase" evidence="6">
    <location>
        <begin position="24"/>
        <end position="307"/>
    </location>
</feature>
<feature type="domain" description="Alpha-carbonic anhydrase" evidence="7">
    <location>
        <begin position="24"/>
        <end position="278"/>
    </location>
</feature>
<dbReference type="EC" id="4.2.1.1" evidence="2 6"/>
<evidence type="ECO:0000256" key="1">
    <source>
        <dbReference type="ARBA" id="ARBA00010718"/>
    </source>
</evidence>
<accession>A0A834M606</accession>
<dbReference type="GO" id="GO:0008270">
    <property type="term" value="F:zinc ion binding"/>
    <property type="evidence" value="ECO:0007669"/>
    <property type="project" value="UniProtKB-UniRule"/>
</dbReference>
<dbReference type="EMBL" id="JAACXV010014339">
    <property type="protein sequence ID" value="KAF7268155.1"/>
    <property type="molecule type" value="Genomic_DNA"/>
</dbReference>
<dbReference type="InterPro" id="IPR018338">
    <property type="entry name" value="Carbonic_anhydrase_a-class_CS"/>
</dbReference>
<comment type="catalytic activity">
    <reaction evidence="6">
        <text>hydrogencarbonate + H(+) = CO2 + H2O</text>
        <dbReference type="Rhea" id="RHEA:10748"/>
        <dbReference type="ChEBI" id="CHEBI:15377"/>
        <dbReference type="ChEBI" id="CHEBI:15378"/>
        <dbReference type="ChEBI" id="CHEBI:16526"/>
        <dbReference type="ChEBI" id="CHEBI:17544"/>
        <dbReference type="EC" id="4.2.1.1"/>
    </reaction>
</comment>
<gene>
    <name evidence="8" type="ORF">GWI33_018619</name>
</gene>
<dbReference type="PROSITE" id="PS00162">
    <property type="entry name" value="ALPHA_CA_1"/>
    <property type="match status" value="1"/>
</dbReference>
<proteinExistence type="inferred from homology"/>
<dbReference type="OrthoDB" id="429145at2759"/>
<comment type="function">
    <text evidence="6">Reversible hydration of carbon dioxide.</text>
</comment>
<keyword evidence="5" id="KW-0325">Glycoprotein</keyword>
<dbReference type="Proteomes" id="UP000625711">
    <property type="component" value="Unassembled WGS sequence"/>
</dbReference>
<evidence type="ECO:0000313" key="9">
    <source>
        <dbReference type="Proteomes" id="UP000625711"/>
    </source>
</evidence>
<protein>
    <recommendedName>
        <fullName evidence="2 6">Carbonic anhydrase</fullName>
        <ecNumber evidence="2 6">4.2.1.1</ecNumber>
    </recommendedName>
</protein>
<dbReference type="AlphaFoldDB" id="A0A834M606"/>
<name>A0A834M606_RHYFE</name>
<organism evidence="8 9">
    <name type="scientific">Rhynchophorus ferrugineus</name>
    <name type="common">Red palm weevil</name>
    <name type="synonym">Curculio ferrugineus</name>
    <dbReference type="NCBI Taxonomy" id="354439"/>
    <lineage>
        <taxon>Eukaryota</taxon>
        <taxon>Metazoa</taxon>
        <taxon>Ecdysozoa</taxon>
        <taxon>Arthropoda</taxon>
        <taxon>Hexapoda</taxon>
        <taxon>Insecta</taxon>
        <taxon>Pterygota</taxon>
        <taxon>Neoptera</taxon>
        <taxon>Endopterygota</taxon>
        <taxon>Coleoptera</taxon>
        <taxon>Polyphaga</taxon>
        <taxon>Cucujiformia</taxon>
        <taxon>Curculionidae</taxon>
        <taxon>Dryophthorinae</taxon>
        <taxon>Rhynchophorus</taxon>
    </lineage>
</organism>
<dbReference type="SMART" id="SM01057">
    <property type="entry name" value="Carb_anhydrase"/>
    <property type="match status" value="1"/>
</dbReference>
<comment type="caution">
    <text evidence="8">The sequence shown here is derived from an EMBL/GenBank/DDBJ whole genome shotgun (WGS) entry which is preliminary data.</text>
</comment>
<reference evidence="8" key="1">
    <citation type="submission" date="2020-08" db="EMBL/GenBank/DDBJ databases">
        <title>Genome sequencing and assembly of the red palm weevil Rhynchophorus ferrugineus.</title>
        <authorList>
            <person name="Dias G.B."/>
            <person name="Bergman C.M."/>
            <person name="Manee M."/>
        </authorList>
    </citation>
    <scope>NUCLEOTIDE SEQUENCE</scope>
    <source>
        <strain evidence="8">AA-2017</strain>
        <tissue evidence="8">Whole larva</tissue>
    </source>
</reference>
<dbReference type="CDD" id="cd00326">
    <property type="entry name" value="alpha_CA"/>
    <property type="match status" value="1"/>
</dbReference>
<sequence length="307" mass="35110">MTKKNISNGILLFYILGILTCYAQDFGYDGSEGPTHWGDKYEKCVGKHQSPIDIDAKNVRFKDFPPLIYDNFDKHLEEVSVTNNGHTVMLSIDKGEIPTISGGPLNSTYGFSQLHFHWGPNDTLGSENKINHHSFPLELHIVMYNMAYSSFKQALNFKDGLTVLSFLYSVSHENNTRYNQFEQALDAVHNLLASKKFRDFVSLGDFVAIDRSAYFTYEGSLTTPPCSEVVTWIEFKNTIPVSKEQIRNFRLLYNKGGHLTHNYRPVQALHDRIIYYNRGISNHTSIMSTSWAIFAVFFGDRIISFFV</sequence>
<evidence type="ECO:0000256" key="6">
    <source>
        <dbReference type="RuleBase" id="RU367011"/>
    </source>
</evidence>
<dbReference type="PANTHER" id="PTHR18952">
    <property type="entry name" value="CARBONIC ANHYDRASE"/>
    <property type="match status" value="1"/>
</dbReference>
<comment type="similarity">
    <text evidence="1 6">Belongs to the alpha-carbonic anhydrase family.</text>
</comment>
<evidence type="ECO:0000313" key="8">
    <source>
        <dbReference type="EMBL" id="KAF7268155.1"/>
    </source>
</evidence>
<keyword evidence="4 6" id="KW-0862">Zinc</keyword>
<dbReference type="Pfam" id="PF00194">
    <property type="entry name" value="Carb_anhydrase"/>
    <property type="match status" value="1"/>
</dbReference>
<dbReference type="InterPro" id="IPR023561">
    <property type="entry name" value="Carbonic_anhydrase_a-class"/>
</dbReference>
<evidence type="ECO:0000256" key="3">
    <source>
        <dbReference type="ARBA" id="ARBA00022723"/>
    </source>
</evidence>
<dbReference type="GO" id="GO:0005737">
    <property type="term" value="C:cytoplasm"/>
    <property type="evidence" value="ECO:0007669"/>
    <property type="project" value="TreeGrafter"/>
</dbReference>
<evidence type="ECO:0000256" key="2">
    <source>
        <dbReference type="ARBA" id="ARBA00012925"/>
    </source>
</evidence>
<dbReference type="InterPro" id="IPR036398">
    <property type="entry name" value="CA_dom_sf"/>
</dbReference>
<feature type="signal peptide" evidence="6">
    <location>
        <begin position="1"/>
        <end position="23"/>
    </location>
</feature>
<evidence type="ECO:0000259" key="7">
    <source>
        <dbReference type="PROSITE" id="PS51144"/>
    </source>
</evidence>
<comment type="cofactor">
    <cofactor evidence="6">
        <name>Zn(2+)</name>
        <dbReference type="ChEBI" id="CHEBI:29105"/>
    </cofactor>
</comment>
<dbReference type="PANTHER" id="PTHR18952:SF124">
    <property type="entry name" value="CARBONIC ANHYDRASE 7"/>
    <property type="match status" value="1"/>
</dbReference>
<dbReference type="PROSITE" id="PS51144">
    <property type="entry name" value="ALPHA_CA_2"/>
    <property type="match status" value="1"/>
</dbReference>
<dbReference type="InterPro" id="IPR001148">
    <property type="entry name" value="CA_dom"/>
</dbReference>
<dbReference type="SUPFAM" id="SSF51069">
    <property type="entry name" value="Carbonic anhydrase"/>
    <property type="match status" value="1"/>
</dbReference>
<keyword evidence="6" id="KW-0456">Lyase</keyword>
<evidence type="ECO:0000256" key="4">
    <source>
        <dbReference type="ARBA" id="ARBA00022833"/>
    </source>
</evidence>
<dbReference type="FunFam" id="3.10.200.10:FF:000003">
    <property type="entry name" value="Carbonic anhydrase 12"/>
    <property type="match status" value="1"/>
</dbReference>
<dbReference type="Gene3D" id="3.10.200.10">
    <property type="entry name" value="Alpha carbonic anhydrase"/>
    <property type="match status" value="1"/>
</dbReference>
<keyword evidence="3 6" id="KW-0479">Metal-binding</keyword>
<evidence type="ECO:0000256" key="5">
    <source>
        <dbReference type="ARBA" id="ARBA00023180"/>
    </source>
</evidence>
<keyword evidence="6" id="KW-0732">Signal</keyword>